<dbReference type="Pfam" id="PF00440">
    <property type="entry name" value="TetR_N"/>
    <property type="match status" value="1"/>
</dbReference>
<feature type="domain" description="HTH tetR-type" evidence="6">
    <location>
        <begin position="94"/>
        <end position="154"/>
    </location>
</feature>
<protein>
    <submittedName>
        <fullName evidence="7">TetR/AcrR family transcriptional regulator</fullName>
    </submittedName>
</protein>
<evidence type="ECO:0000313" key="8">
    <source>
        <dbReference type="Proteomes" id="UP001597053"/>
    </source>
</evidence>
<accession>A0ABW2ZX38</accession>
<sequence>MIITESWNGLAAGESPGCGTARQAEHVMSVSAPVCWSTFDWWETPRPGPTIDDCRQMALGGTARPAKNGGAGVVESQPNRKPRRSVRTRAPQVDLTDPEVLRHGLDFFSELGYEGASVREFAKRLGVNHNFIHDRFGSKHRFWQAVVDYALEDLRAPLAVAFEVDADDAEKLETIVRTFYSVAANVPQMNRILAAECVLNSERVDYIYSKYTASLLERVEPIAERLMESGRMPRIPIDVLFTALSGPALALTQSEIARRLGRAPQLSAAEWEQLTDCLTELVLRGLLPVKSGADSTTG</sequence>
<keyword evidence="8" id="KW-1185">Reference proteome</keyword>
<gene>
    <name evidence="7" type="ORF">ACFQZ8_03680</name>
</gene>
<dbReference type="SUPFAM" id="SSF46689">
    <property type="entry name" value="Homeodomain-like"/>
    <property type="match status" value="1"/>
</dbReference>
<dbReference type="InterPro" id="IPR009057">
    <property type="entry name" value="Homeodomain-like_sf"/>
</dbReference>
<feature type="DNA-binding region" description="H-T-H motif" evidence="4">
    <location>
        <begin position="117"/>
        <end position="136"/>
    </location>
</feature>
<dbReference type="InterPro" id="IPR001647">
    <property type="entry name" value="HTH_TetR"/>
</dbReference>
<dbReference type="PANTHER" id="PTHR30055">
    <property type="entry name" value="HTH-TYPE TRANSCRIPTIONAL REGULATOR RUTR"/>
    <property type="match status" value="1"/>
</dbReference>
<dbReference type="InterPro" id="IPR036271">
    <property type="entry name" value="Tet_transcr_reg_TetR-rel_C_sf"/>
</dbReference>
<evidence type="ECO:0000256" key="4">
    <source>
        <dbReference type="PROSITE-ProRule" id="PRU00335"/>
    </source>
</evidence>
<organism evidence="7 8">
    <name type="scientific">Micromonospora azadirachtae</name>
    <dbReference type="NCBI Taxonomy" id="1970735"/>
    <lineage>
        <taxon>Bacteria</taxon>
        <taxon>Bacillati</taxon>
        <taxon>Actinomycetota</taxon>
        <taxon>Actinomycetes</taxon>
        <taxon>Micromonosporales</taxon>
        <taxon>Micromonosporaceae</taxon>
        <taxon>Micromonospora</taxon>
    </lineage>
</organism>
<dbReference type="EMBL" id="JBHTHM010000076">
    <property type="protein sequence ID" value="MFD0783028.1"/>
    <property type="molecule type" value="Genomic_DNA"/>
</dbReference>
<evidence type="ECO:0000313" key="7">
    <source>
        <dbReference type="EMBL" id="MFD0783028.1"/>
    </source>
</evidence>
<dbReference type="SUPFAM" id="SSF48498">
    <property type="entry name" value="Tetracyclin repressor-like, C-terminal domain"/>
    <property type="match status" value="1"/>
</dbReference>
<evidence type="ECO:0000256" key="2">
    <source>
        <dbReference type="ARBA" id="ARBA00023125"/>
    </source>
</evidence>
<dbReference type="Gene3D" id="1.10.357.10">
    <property type="entry name" value="Tetracycline Repressor, domain 2"/>
    <property type="match status" value="1"/>
</dbReference>
<evidence type="ECO:0000256" key="5">
    <source>
        <dbReference type="SAM" id="MobiDB-lite"/>
    </source>
</evidence>
<reference evidence="8" key="1">
    <citation type="journal article" date="2019" name="Int. J. Syst. Evol. Microbiol.">
        <title>The Global Catalogue of Microorganisms (GCM) 10K type strain sequencing project: providing services to taxonomists for standard genome sequencing and annotation.</title>
        <authorList>
            <consortium name="The Broad Institute Genomics Platform"/>
            <consortium name="The Broad Institute Genome Sequencing Center for Infectious Disease"/>
            <person name="Wu L."/>
            <person name="Ma J."/>
        </authorList>
    </citation>
    <scope>NUCLEOTIDE SEQUENCE [LARGE SCALE GENOMIC DNA]</scope>
    <source>
        <strain evidence="8">JCM 32148</strain>
    </source>
</reference>
<evidence type="ECO:0000256" key="1">
    <source>
        <dbReference type="ARBA" id="ARBA00023015"/>
    </source>
</evidence>
<name>A0ABW2ZX38_9ACTN</name>
<evidence type="ECO:0000256" key="3">
    <source>
        <dbReference type="ARBA" id="ARBA00023163"/>
    </source>
</evidence>
<dbReference type="Proteomes" id="UP001597053">
    <property type="component" value="Unassembled WGS sequence"/>
</dbReference>
<keyword evidence="2 4" id="KW-0238">DNA-binding</keyword>
<proteinExistence type="predicted"/>
<dbReference type="PROSITE" id="PS50977">
    <property type="entry name" value="HTH_TETR_2"/>
    <property type="match status" value="1"/>
</dbReference>
<feature type="region of interest" description="Disordered" evidence="5">
    <location>
        <begin position="64"/>
        <end position="91"/>
    </location>
</feature>
<keyword evidence="1" id="KW-0805">Transcription regulation</keyword>
<dbReference type="PANTHER" id="PTHR30055:SF234">
    <property type="entry name" value="HTH-TYPE TRANSCRIPTIONAL REGULATOR BETI"/>
    <property type="match status" value="1"/>
</dbReference>
<evidence type="ECO:0000259" key="6">
    <source>
        <dbReference type="PROSITE" id="PS50977"/>
    </source>
</evidence>
<keyword evidence="3" id="KW-0804">Transcription</keyword>
<dbReference type="InterPro" id="IPR050109">
    <property type="entry name" value="HTH-type_TetR-like_transc_reg"/>
</dbReference>
<comment type="caution">
    <text evidence="7">The sequence shown here is derived from an EMBL/GenBank/DDBJ whole genome shotgun (WGS) entry which is preliminary data.</text>
</comment>